<proteinExistence type="predicted"/>
<name>A0A2P2R4U4_RHIMU</name>
<evidence type="ECO:0000256" key="1">
    <source>
        <dbReference type="SAM" id="Phobius"/>
    </source>
</evidence>
<keyword evidence="1" id="KW-0472">Membrane</keyword>
<dbReference type="EMBL" id="GGEC01093815">
    <property type="protein sequence ID" value="MBX74299.1"/>
    <property type="molecule type" value="Transcribed_RNA"/>
</dbReference>
<reference evidence="2" key="1">
    <citation type="submission" date="2018-02" db="EMBL/GenBank/DDBJ databases">
        <title>Rhizophora mucronata_Transcriptome.</title>
        <authorList>
            <person name="Meera S.P."/>
            <person name="Sreeshan A."/>
            <person name="Augustine A."/>
        </authorList>
    </citation>
    <scope>NUCLEOTIDE SEQUENCE</scope>
    <source>
        <tissue evidence="2">Leaf</tissue>
    </source>
</reference>
<dbReference type="AlphaFoldDB" id="A0A2P2R4U4"/>
<keyword evidence="1" id="KW-0812">Transmembrane</keyword>
<organism evidence="2">
    <name type="scientific">Rhizophora mucronata</name>
    <name type="common">Asiatic mangrove</name>
    <dbReference type="NCBI Taxonomy" id="61149"/>
    <lineage>
        <taxon>Eukaryota</taxon>
        <taxon>Viridiplantae</taxon>
        <taxon>Streptophyta</taxon>
        <taxon>Embryophyta</taxon>
        <taxon>Tracheophyta</taxon>
        <taxon>Spermatophyta</taxon>
        <taxon>Magnoliopsida</taxon>
        <taxon>eudicotyledons</taxon>
        <taxon>Gunneridae</taxon>
        <taxon>Pentapetalae</taxon>
        <taxon>rosids</taxon>
        <taxon>fabids</taxon>
        <taxon>Malpighiales</taxon>
        <taxon>Rhizophoraceae</taxon>
        <taxon>Rhizophora</taxon>
    </lineage>
</organism>
<keyword evidence="1" id="KW-1133">Transmembrane helix</keyword>
<sequence>MMDFFFFSCLVFPVLINILFLIYVSIVPSTW</sequence>
<accession>A0A2P2R4U4</accession>
<evidence type="ECO:0000313" key="2">
    <source>
        <dbReference type="EMBL" id="MBX74299.1"/>
    </source>
</evidence>
<protein>
    <submittedName>
        <fullName evidence="2">Uncharacterized protein</fullName>
    </submittedName>
</protein>
<feature type="transmembrane region" description="Helical" evidence="1">
    <location>
        <begin position="5"/>
        <end position="26"/>
    </location>
</feature>